<dbReference type="STRING" id="126957.T1J5H8"/>
<dbReference type="InterPro" id="IPR003598">
    <property type="entry name" value="Ig_sub2"/>
</dbReference>
<evidence type="ECO:0000256" key="1">
    <source>
        <dbReference type="ARBA" id="ARBA00004496"/>
    </source>
</evidence>
<dbReference type="PhylomeDB" id="T1J5H8"/>
<dbReference type="eggNOG" id="KOG1181">
    <property type="taxonomic scope" value="Eukaryota"/>
</dbReference>
<sequence>MALQPMPPKFTLLLRDAEVTEGCRFKFQCRVTGYPVPDVQWCKSNVIITNNPDYHITYHDGLCTLTIEETFSEDTAQFTCRAGNCAGIAETKANLTVIELKAREELTPPNFIRKLEPGFAKEGSAFKFECEVTGHPLPVVSWFRDEVCIDNSPNYAIINNNGLCILNFPEVRLVDSAKYTCRASNKAGQATSITRLSVESLEAADPPVFTQPLSNVMARAGQKLRLECQVFGVPEPVLTWTHNNKPIKTCETTK</sequence>
<feature type="domain" description="Ig-like" evidence="4">
    <location>
        <begin position="109"/>
        <end position="197"/>
    </location>
</feature>
<name>T1J5H8_STRMM</name>
<comment type="subcellular location">
    <subcellularLocation>
        <location evidence="1">Cytoplasm</location>
    </subcellularLocation>
</comment>
<dbReference type="InterPro" id="IPR036179">
    <property type="entry name" value="Ig-like_dom_sf"/>
</dbReference>
<dbReference type="InterPro" id="IPR007110">
    <property type="entry name" value="Ig-like_dom"/>
</dbReference>
<keyword evidence="3" id="KW-0393">Immunoglobulin domain</keyword>
<dbReference type="Gene3D" id="2.60.40.10">
    <property type="entry name" value="Immunoglobulins"/>
    <property type="match status" value="3"/>
</dbReference>
<dbReference type="AlphaFoldDB" id="T1J5H8"/>
<dbReference type="PANTHER" id="PTHR47633:SF4">
    <property type="entry name" value="MYOPALLADIN ISOFORM X1"/>
    <property type="match status" value="1"/>
</dbReference>
<dbReference type="FunFam" id="2.60.40.10:FF:000425">
    <property type="entry name" value="Myosin light chain kinase"/>
    <property type="match status" value="2"/>
</dbReference>
<proteinExistence type="predicted"/>
<dbReference type="GO" id="GO:0005737">
    <property type="term" value="C:cytoplasm"/>
    <property type="evidence" value="ECO:0007669"/>
    <property type="project" value="UniProtKB-SubCell"/>
</dbReference>
<keyword evidence="2" id="KW-0963">Cytoplasm</keyword>
<feature type="domain" description="Ig-like" evidence="4">
    <location>
        <begin position="206"/>
        <end position="254"/>
    </location>
</feature>
<dbReference type="SUPFAM" id="SSF48726">
    <property type="entry name" value="Immunoglobulin"/>
    <property type="match status" value="3"/>
</dbReference>
<organism evidence="5 6">
    <name type="scientific">Strigamia maritima</name>
    <name type="common">European centipede</name>
    <name type="synonym">Geophilus maritimus</name>
    <dbReference type="NCBI Taxonomy" id="126957"/>
    <lineage>
        <taxon>Eukaryota</taxon>
        <taxon>Metazoa</taxon>
        <taxon>Ecdysozoa</taxon>
        <taxon>Arthropoda</taxon>
        <taxon>Myriapoda</taxon>
        <taxon>Chilopoda</taxon>
        <taxon>Pleurostigmophora</taxon>
        <taxon>Geophilomorpha</taxon>
        <taxon>Linotaeniidae</taxon>
        <taxon>Strigamia</taxon>
    </lineage>
</organism>
<evidence type="ECO:0000256" key="2">
    <source>
        <dbReference type="ARBA" id="ARBA00022490"/>
    </source>
</evidence>
<evidence type="ECO:0000256" key="3">
    <source>
        <dbReference type="ARBA" id="ARBA00023319"/>
    </source>
</evidence>
<evidence type="ECO:0000313" key="6">
    <source>
        <dbReference type="Proteomes" id="UP000014500"/>
    </source>
</evidence>
<dbReference type="InterPro" id="IPR003599">
    <property type="entry name" value="Ig_sub"/>
</dbReference>
<dbReference type="Pfam" id="PF07679">
    <property type="entry name" value="I-set"/>
    <property type="match status" value="3"/>
</dbReference>
<dbReference type="InterPro" id="IPR013783">
    <property type="entry name" value="Ig-like_fold"/>
</dbReference>
<dbReference type="HOGENOM" id="CLU_051918_1_0_1"/>
<reference evidence="5" key="2">
    <citation type="submission" date="2015-02" db="UniProtKB">
        <authorList>
            <consortium name="EnsemblMetazoa"/>
        </authorList>
    </citation>
    <scope>IDENTIFICATION</scope>
</reference>
<accession>T1J5H8</accession>
<dbReference type="OMA" id="SSAMIEM"/>
<dbReference type="SMART" id="SM00409">
    <property type="entry name" value="IG"/>
    <property type="match status" value="2"/>
</dbReference>
<protein>
    <recommendedName>
        <fullName evidence="4">Ig-like domain-containing protein</fullName>
    </recommendedName>
</protein>
<evidence type="ECO:0000259" key="4">
    <source>
        <dbReference type="PROSITE" id="PS50835"/>
    </source>
</evidence>
<keyword evidence="6" id="KW-1185">Reference proteome</keyword>
<feature type="domain" description="Ig-like" evidence="4">
    <location>
        <begin position="8"/>
        <end position="96"/>
    </location>
</feature>
<dbReference type="PANTHER" id="PTHR47633">
    <property type="entry name" value="IMMUNOGLOBULIN"/>
    <property type="match status" value="1"/>
</dbReference>
<dbReference type="EMBL" id="JH431865">
    <property type="status" value="NOT_ANNOTATED_CDS"/>
    <property type="molecule type" value="Genomic_DNA"/>
</dbReference>
<reference evidence="6" key="1">
    <citation type="submission" date="2011-05" db="EMBL/GenBank/DDBJ databases">
        <authorList>
            <person name="Richards S.R."/>
            <person name="Qu J."/>
            <person name="Jiang H."/>
            <person name="Jhangiani S.N."/>
            <person name="Agravi P."/>
            <person name="Goodspeed R."/>
            <person name="Gross S."/>
            <person name="Mandapat C."/>
            <person name="Jackson L."/>
            <person name="Mathew T."/>
            <person name="Pu L."/>
            <person name="Thornton R."/>
            <person name="Saada N."/>
            <person name="Wilczek-Boney K.B."/>
            <person name="Lee S."/>
            <person name="Kovar C."/>
            <person name="Wu Y."/>
            <person name="Scherer S.E."/>
            <person name="Worley K.C."/>
            <person name="Muzny D.M."/>
            <person name="Gibbs R."/>
        </authorList>
    </citation>
    <scope>NUCLEOTIDE SEQUENCE</scope>
    <source>
        <strain evidence="6">Brora</strain>
    </source>
</reference>
<dbReference type="Proteomes" id="UP000014500">
    <property type="component" value="Unassembled WGS sequence"/>
</dbReference>
<dbReference type="SMART" id="SM00408">
    <property type="entry name" value="IGc2"/>
    <property type="match status" value="2"/>
</dbReference>
<dbReference type="InterPro" id="IPR013098">
    <property type="entry name" value="Ig_I-set"/>
</dbReference>
<dbReference type="PROSITE" id="PS50835">
    <property type="entry name" value="IG_LIKE"/>
    <property type="match status" value="3"/>
</dbReference>
<evidence type="ECO:0000313" key="5">
    <source>
        <dbReference type="EnsemblMetazoa" id="SMAR008879-PA"/>
    </source>
</evidence>
<dbReference type="EnsemblMetazoa" id="SMAR008879-RA">
    <property type="protein sequence ID" value="SMAR008879-PA"/>
    <property type="gene ID" value="SMAR008879"/>
</dbReference>